<evidence type="ECO:0000256" key="5">
    <source>
        <dbReference type="SAM" id="Coils"/>
    </source>
</evidence>
<dbReference type="Gene3D" id="2.30.22.10">
    <property type="entry name" value="Head domain of nucleotide exchange factor GrpE"/>
    <property type="match status" value="1"/>
</dbReference>
<dbReference type="GO" id="GO:0042803">
    <property type="term" value="F:protein homodimerization activity"/>
    <property type="evidence" value="ECO:0007669"/>
    <property type="project" value="InterPro"/>
</dbReference>
<dbReference type="InterPro" id="IPR009012">
    <property type="entry name" value="GrpE_head"/>
</dbReference>
<dbReference type="InterPro" id="IPR000740">
    <property type="entry name" value="GrpE"/>
</dbReference>
<name>A0A1F5IQI1_9BACT</name>
<dbReference type="GO" id="GO:0000774">
    <property type="term" value="F:adenyl-nucleotide exchange factor activity"/>
    <property type="evidence" value="ECO:0007669"/>
    <property type="project" value="InterPro"/>
</dbReference>
<dbReference type="GO" id="GO:0051082">
    <property type="term" value="F:unfolded protein binding"/>
    <property type="evidence" value="ECO:0007669"/>
    <property type="project" value="TreeGrafter"/>
</dbReference>
<dbReference type="CDD" id="cd00446">
    <property type="entry name" value="GrpE"/>
    <property type="match status" value="1"/>
</dbReference>
<feature type="compositionally biased region" description="Polar residues" evidence="6">
    <location>
        <begin position="192"/>
        <end position="201"/>
    </location>
</feature>
<feature type="coiled-coil region" evidence="5">
    <location>
        <begin position="9"/>
        <end position="50"/>
    </location>
</feature>
<feature type="region of interest" description="Disordered" evidence="6">
    <location>
        <begin position="174"/>
        <end position="201"/>
    </location>
</feature>
<comment type="subunit">
    <text evidence="3">Homodimer.</text>
</comment>
<sequence length="201" mass="22026">MGKKKTEDFEKLQKELNSVKELSVQMENQLKRAVADYHNLEKRVAEGRSELTKWGTGELLAKLLPVLDHLEQALGGASEEERQSGWFKGAELAVKELNQVLQSEGLEQIAVDGQFDPNLHEAVDVREMPPSLDSSGEPKDNKILKVVRKGYTLNGKILRPSAVVVGRNVIASEEKQSGSEANIDQIAASPSAPRNDNGGNT</sequence>
<protein>
    <recommendedName>
        <fullName evidence="3">Protein GrpE</fullName>
    </recommendedName>
    <alternativeName>
        <fullName evidence="3">HSP-70 cofactor</fullName>
    </alternativeName>
</protein>
<dbReference type="SUPFAM" id="SSF58014">
    <property type="entry name" value="Coiled-coil domain of nucleotide exchange factor GrpE"/>
    <property type="match status" value="1"/>
</dbReference>
<dbReference type="EMBL" id="MFCR01000011">
    <property type="protein sequence ID" value="OGE18576.1"/>
    <property type="molecule type" value="Genomic_DNA"/>
</dbReference>
<dbReference type="Pfam" id="PF01025">
    <property type="entry name" value="GrpE"/>
    <property type="match status" value="1"/>
</dbReference>
<dbReference type="PANTHER" id="PTHR21237:SF23">
    <property type="entry name" value="GRPE PROTEIN HOMOLOG, MITOCHONDRIAL"/>
    <property type="match status" value="1"/>
</dbReference>
<keyword evidence="3" id="KW-0346">Stress response</keyword>
<accession>A0A1F5IQI1</accession>
<comment type="caution">
    <text evidence="7">The sequence shown here is derived from an EMBL/GenBank/DDBJ whole genome shotgun (WGS) entry which is preliminary data.</text>
</comment>
<comment type="function">
    <text evidence="3">Participates actively in the response to hyperosmotic and heat shock by preventing the aggregation of stress-denatured proteins, in association with DnaK and GrpE. It is the nucleotide exchange factor for DnaK and may function as a thermosensor. Unfolded proteins bind initially to DnaJ; upon interaction with the DnaJ-bound protein, DnaK hydrolyzes its bound ATP, resulting in the formation of a stable complex. GrpE releases ADP from DnaK; ATP binding to DnaK triggers the release of the substrate protein, thus completing the reaction cycle. Several rounds of ATP-dependent interactions between DnaJ, DnaK and GrpE are required for fully efficient folding.</text>
</comment>
<keyword evidence="2 3" id="KW-0143">Chaperone</keyword>
<evidence type="ECO:0000313" key="7">
    <source>
        <dbReference type="EMBL" id="OGE18576.1"/>
    </source>
</evidence>
<dbReference type="GO" id="GO:0005737">
    <property type="term" value="C:cytoplasm"/>
    <property type="evidence" value="ECO:0007669"/>
    <property type="project" value="UniProtKB-SubCell"/>
</dbReference>
<dbReference type="InterPro" id="IPR013805">
    <property type="entry name" value="GrpE_CC"/>
</dbReference>
<keyword evidence="5" id="KW-0175">Coiled coil</keyword>
<evidence type="ECO:0000256" key="4">
    <source>
        <dbReference type="RuleBase" id="RU004478"/>
    </source>
</evidence>
<evidence type="ECO:0000256" key="2">
    <source>
        <dbReference type="ARBA" id="ARBA00023186"/>
    </source>
</evidence>
<comment type="similarity">
    <text evidence="1 3 4">Belongs to the GrpE family.</text>
</comment>
<evidence type="ECO:0000256" key="1">
    <source>
        <dbReference type="ARBA" id="ARBA00009054"/>
    </source>
</evidence>
<keyword evidence="3" id="KW-0963">Cytoplasm</keyword>
<evidence type="ECO:0000313" key="8">
    <source>
        <dbReference type="Proteomes" id="UP000176336"/>
    </source>
</evidence>
<gene>
    <name evidence="3" type="primary">grpE</name>
    <name evidence="7" type="ORF">A2871_03710</name>
</gene>
<dbReference type="Gene3D" id="3.90.20.20">
    <property type="match status" value="1"/>
</dbReference>
<evidence type="ECO:0000256" key="6">
    <source>
        <dbReference type="SAM" id="MobiDB-lite"/>
    </source>
</evidence>
<dbReference type="PRINTS" id="PR00773">
    <property type="entry name" value="GRPEPROTEIN"/>
</dbReference>
<dbReference type="GO" id="GO:0051087">
    <property type="term" value="F:protein-folding chaperone binding"/>
    <property type="evidence" value="ECO:0007669"/>
    <property type="project" value="InterPro"/>
</dbReference>
<evidence type="ECO:0000256" key="3">
    <source>
        <dbReference type="HAMAP-Rule" id="MF_01151"/>
    </source>
</evidence>
<comment type="subcellular location">
    <subcellularLocation>
        <location evidence="3">Cytoplasm</location>
    </subcellularLocation>
</comment>
<dbReference type="GO" id="GO:0006457">
    <property type="term" value="P:protein folding"/>
    <property type="evidence" value="ECO:0007669"/>
    <property type="project" value="InterPro"/>
</dbReference>
<dbReference type="HAMAP" id="MF_01151">
    <property type="entry name" value="GrpE"/>
    <property type="match status" value="1"/>
</dbReference>
<reference evidence="7 8" key="1">
    <citation type="journal article" date="2016" name="Nat. Commun.">
        <title>Thousands of microbial genomes shed light on interconnected biogeochemical processes in an aquifer system.</title>
        <authorList>
            <person name="Anantharaman K."/>
            <person name="Brown C.T."/>
            <person name="Hug L.A."/>
            <person name="Sharon I."/>
            <person name="Castelle C.J."/>
            <person name="Probst A.J."/>
            <person name="Thomas B.C."/>
            <person name="Singh A."/>
            <person name="Wilkins M.J."/>
            <person name="Karaoz U."/>
            <person name="Brodie E.L."/>
            <person name="Williams K.H."/>
            <person name="Hubbard S.S."/>
            <person name="Banfield J.F."/>
        </authorList>
    </citation>
    <scope>NUCLEOTIDE SEQUENCE [LARGE SCALE GENOMIC DNA]</scope>
</reference>
<dbReference type="Proteomes" id="UP000176336">
    <property type="component" value="Unassembled WGS sequence"/>
</dbReference>
<organism evidence="7 8">
    <name type="scientific">Candidatus Daviesbacteria bacterium RIFCSPHIGHO2_01_FULL_41_23</name>
    <dbReference type="NCBI Taxonomy" id="1797764"/>
    <lineage>
        <taxon>Bacteria</taxon>
        <taxon>Candidatus Daviesiibacteriota</taxon>
    </lineage>
</organism>
<proteinExistence type="inferred from homology"/>
<dbReference type="SUPFAM" id="SSF51064">
    <property type="entry name" value="Head domain of nucleotide exchange factor GrpE"/>
    <property type="match status" value="1"/>
</dbReference>
<dbReference type="AlphaFoldDB" id="A0A1F5IQI1"/>
<dbReference type="PANTHER" id="PTHR21237">
    <property type="entry name" value="GRPE PROTEIN"/>
    <property type="match status" value="1"/>
</dbReference>